<name>A0AC60Q2J4_IXOPE</name>
<proteinExistence type="predicted"/>
<dbReference type="Proteomes" id="UP000805193">
    <property type="component" value="Unassembled WGS sequence"/>
</dbReference>
<evidence type="ECO:0000313" key="2">
    <source>
        <dbReference type="Proteomes" id="UP000805193"/>
    </source>
</evidence>
<reference evidence="1 2" key="1">
    <citation type="journal article" date="2020" name="Cell">
        <title>Large-Scale Comparative Analyses of Tick Genomes Elucidate Their Genetic Diversity and Vector Capacities.</title>
        <authorList>
            <consortium name="Tick Genome and Microbiome Consortium (TIGMIC)"/>
            <person name="Jia N."/>
            <person name="Wang J."/>
            <person name="Shi W."/>
            <person name="Du L."/>
            <person name="Sun Y."/>
            <person name="Zhan W."/>
            <person name="Jiang J.F."/>
            <person name="Wang Q."/>
            <person name="Zhang B."/>
            <person name="Ji P."/>
            <person name="Bell-Sakyi L."/>
            <person name="Cui X.M."/>
            <person name="Yuan T.T."/>
            <person name="Jiang B.G."/>
            <person name="Yang W.F."/>
            <person name="Lam T.T."/>
            <person name="Chang Q.C."/>
            <person name="Ding S.J."/>
            <person name="Wang X.J."/>
            <person name="Zhu J.G."/>
            <person name="Ruan X.D."/>
            <person name="Zhao L."/>
            <person name="Wei J.T."/>
            <person name="Ye R.Z."/>
            <person name="Que T.C."/>
            <person name="Du C.H."/>
            <person name="Zhou Y.H."/>
            <person name="Cheng J.X."/>
            <person name="Dai P.F."/>
            <person name="Guo W.B."/>
            <person name="Han X.H."/>
            <person name="Huang E.J."/>
            <person name="Li L.F."/>
            <person name="Wei W."/>
            <person name="Gao Y.C."/>
            <person name="Liu J.Z."/>
            <person name="Shao H.Z."/>
            <person name="Wang X."/>
            <person name="Wang C.C."/>
            <person name="Yang T.C."/>
            <person name="Huo Q.B."/>
            <person name="Li W."/>
            <person name="Chen H.Y."/>
            <person name="Chen S.E."/>
            <person name="Zhou L.G."/>
            <person name="Ni X.B."/>
            <person name="Tian J.H."/>
            <person name="Sheng Y."/>
            <person name="Liu T."/>
            <person name="Pan Y.S."/>
            <person name="Xia L.Y."/>
            <person name="Li J."/>
            <person name="Zhao F."/>
            <person name="Cao W.C."/>
        </authorList>
    </citation>
    <scope>NUCLEOTIDE SEQUENCE [LARGE SCALE GENOMIC DNA]</scope>
    <source>
        <strain evidence="1">Iper-2018</strain>
    </source>
</reference>
<gene>
    <name evidence="1" type="ORF">HPB47_025176</name>
</gene>
<sequence length="234" mass="26676">MLQLLLDAQAGVEDSTKVTGQVKKLVEDRHLIANCFIFLVAGFETTASSLAFTIHLLAKYPKEQDRILDELNEVFPGENQELTYDGIQQLKRLDMVLCESLRMYPPVILFVSRVCLEDTTIMGQFFPAGTNIVVPTWHIHYDPDLWPEPFKFDPERFAEGLNTGHSAAYLPFGLGPRVCIGKKFALLEIKMALCKLIRKYRIRQCEETQDPLKLVVPSVVINPEKGINIKFEHR</sequence>
<evidence type="ECO:0000313" key="1">
    <source>
        <dbReference type="EMBL" id="KAG0427795.1"/>
    </source>
</evidence>
<protein>
    <submittedName>
        <fullName evidence="1">Uncharacterized protein</fullName>
    </submittedName>
</protein>
<comment type="caution">
    <text evidence="1">The sequence shown here is derived from an EMBL/GenBank/DDBJ whole genome shotgun (WGS) entry which is preliminary data.</text>
</comment>
<organism evidence="1 2">
    <name type="scientific">Ixodes persulcatus</name>
    <name type="common">Taiga tick</name>
    <dbReference type="NCBI Taxonomy" id="34615"/>
    <lineage>
        <taxon>Eukaryota</taxon>
        <taxon>Metazoa</taxon>
        <taxon>Ecdysozoa</taxon>
        <taxon>Arthropoda</taxon>
        <taxon>Chelicerata</taxon>
        <taxon>Arachnida</taxon>
        <taxon>Acari</taxon>
        <taxon>Parasitiformes</taxon>
        <taxon>Ixodida</taxon>
        <taxon>Ixodoidea</taxon>
        <taxon>Ixodidae</taxon>
        <taxon>Ixodinae</taxon>
        <taxon>Ixodes</taxon>
    </lineage>
</organism>
<keyword evidence="2" id="KW-1185">Reference proteome</keyword>
<dbReference type="EMBL" id="JABSTQ010009590">
    <property type="protein sequence ID" value="KAG0427795.1"/>
    <property type="molecule type" value="Genomic_DNA"/>
</dbReference>
<accession>A0AC60Q2J4</accession>